<protein>
    <submittedName>
        <fullName evidence="2">Uncharacterized protein</fullName>
    </submittedName>
</protein>
<evidence type="ECO:0000313" key="2">
    <source>
        <dbReference type="EMBL" id="RFU79384.1"/>
    </source>
</evidence>
<dbReference type="EMBL" id="PXOA01000160">
    <property type="protein sequence ID" value="RFU79384.1"/>
    <property type="molecule type" value="Genomic_DNA"/>
</dbReference>
<keyword evidence="3" id="KW-1185">Reference proteome</keyword>
<feature type="region of interest" description="Disordered" evidence="1">
    <location>
        <begin position="243"/>
        <end position="262"/>
    </location>
</feature>
<organism evidence="2 3">
    <name type="scientific">Trichoderma arundinaceum</name>
    <dbReference type="NCBI Taxonomy" id="490622"/>
    <lineage>
        <taxon>Eukaryota</taxon>
        <taxon>Fungi</taxon>
        <taxon>Dikarya</taxon>
        <taxon>Ascomycota</taxon>
        <taxon>Pezizomycotina</taxon>
        <taxon>Sordariomycetes</taxon>
        <taxon>Hypocreomycetidae</taxon>
        <taxon>Hypocreales</taxon>
        <taxon>Hypocreaceae</taxon>
        <taxon>Trichoderma</taxon>
    </lineage>
</organism>
<proteinExistence type="predicted"/>
<gene>
    <name evidence="2" type="ORF">TARUN_2839</name>
</gene>
<accession>A0A395NTV0</accession>
<feature type="region of interest" description="Disordered" evidence="1">
    <location>
        <begin position="196"/>
        <end position="235"/>
    </location>
</feature>
<evidence type="ECO:0000256" key="1">
    <source>
        <dbReference type="SAM" id="MobiDB-lite"/>
    </source>
</evidence>
<feature type="compositionally biased region" description="Basic and acidic residues" evidence="1">
    <location>
        <begin position="252"/>
        <end position="262"/>
    </location>
</feature>
<comment type="caution">
    <text evidence="2">The sequence shown here is derived from an EMBL/GenBank/DDBJ whole genome shotgun (WGS) entry which is preliminary data.</text>
</comment>
<evidence type="ECO:0000313" key="3">
    <source>
        <dbReference type="Proteomes" id="UP000266272"/>
    </source>
</evidence>
<dbReference type="OrthoDB" id="5041951at2759"/>
<sequence length="262" mass="29619">MQDPEARKKEEAQERLKTDPTDKGAKMALKRHSDNSSKFIKIREIFGEDSRYHPNQIIGKAYLPRGGLCQKEPMYRLACKISDLQHLHRTGELAMDPFDFIRWRILKKAASLLPKPGDNPKEFLRSLIYRLSDDSDDGKSKVYQDSVMRQAVLLSAQQRNQLGSYGRKRKGGRNGAVWQLPLIYKGTVLPQRPQSSKLLSSDVDNGPEAPPARAPAPARRIERRARRAGTPPVYAGVNAFRARQQHAQQHLNGDKNSSRGSK</sequence>
<reference evidence="2 3" key="1">
    <citation type="journal article" date="2018" name="PLoS Pathog.">
        <title>Evolution of structural diversity of trichothecenes, a family of toxins produced by plant pathogenic and entomopathogenic fungi.</title>
        <authorList>
            <person name="Proctor R.H."/>
            <person name="McCormick S.P."/>
            <person name="Kim H.S."/>
            <person name="Cardoza R.E."/>
            <person name="Stanley A.M."/>
            <person name="Lindo L."/>
            <person name="Kelly A."/>
            <person name="Brown D.W."/>
            <person name="Lee T."/>
            <person name="Vaughan M.M."/>
            <person name="Alexander N.J."/>
            <person name="Busman M."/>
            <person name="Gutierrez S."/>
        </authorList>
    </citation>
    <scope>NUCLEOTIDE SEQUENCE [LARGE SCALE GENOMIC DNA]</scope>
    <source>
        <strain evidence="2 3">IBT 40837</strain>
    </source>
</reference>
<dbReference type="AlphaFoldDB" id="A0A395NTV0"/>
<feature type="region of interest" description="Disordered" evidence="1">
    <location>
        <begin position="1"/>
        <end position="30"/>
    </location>
</feature>
<dbReference type="STRING" id="490622.A0A395NTV0"/>
<dbReference type="Proteomes" id="UP000266272">
    <property type="component" value="Unassembled WGS sequence"/>
</dbReference>
<name>A0A395NTV0_TRIAR</name>